<proteinExistence type="predicted"/>
<reference evidence="3 4" key="1">
    <citation type="submission" date="2017-06" db="EMBL/GenBank/DDBJ databases">
        <authorList>
            <person name="Kim H.J."/>
            <person name="Triplett B.A."/>
        </authorList>
    </citation>
    <scope>NUCLEOTIDE SEQUENCE [LARGE SCALE GENOMIC DNA]</scope>
    <source>
        <strain evidence="3 4">CGMCC 4.1858</strain>
    </source>
</reference>
<evidence type="ECO:0000259" key="2">
    <source>
        <dbReference type="PROSITE" id="PS50943"/>
    </source>
</evidence>
<name>A0A239AVY6_9ACTN</name>
<feature type="region of interest" description="Disordered" evidence="1">
    <location>
        <begin position="1"/>
        <end position="31"/>
    </location>
</feature>
<dbReference type="CDD" id="cd00093">
    <property type="entry name" value="HTH_XRE"/>
    <property type="match status" value="1"/>
</dbReference>
<dbReference type="Pfam" id="PF12900">
    <property type="entry name" value="Pyridox_ox_2"/>
    <property type="match status" value="1"/>
</dbReference>
<evidence type="ECO:0000313" key="3">
    <source>
        <dbReference type="EMBL" id="SNR99730.1"/>
    </source>
</evidence>
<dbReference type="InterPro" id="IPR001387">
    <property type="entry name" value="Cro/C1-type_HTH"/>
</dbReference>
<dbReference type="PROSITE" id="PS50943">
    <property type="entry name" value="HTH_CROC1"/>
    <property type="match status" value="1"/>
</dbReference>
<dbReference type="InterPro" id="IPR010982">
    <property type="entry name" value="Lambda_DNA-bd_dom_sf"/>
</dbReference>
<dbReference type="InterPro" id="IPR012349">
    <property type="entry name" value="Split_barrel_FMN-bd"/>
</dbReference>
<dbReference type="GO" id="GO:0003677">
    <property type="term" value="F:DNA binding"/>
    <property type="evidence" value="ECO:0007669"/>
    <property type="project" value="InterPro"/>
</dbReference>
<dbReference type="Gene3D" id="2.30.110.10">
    <property type="entry name" value="Electron Transport, Fmn-binding Protein, Chain A"/>
    <property type="match status" value="1"/>
</dbReference>
<dbReference type="EMBL" id="FZOF01000002">
    <property type="protein sequence ID" value="SNR99730.1"/>
    <property type="molecule type" value="Genomic_DNA"/>
</dbReference>
<organism evidence="3 4">
    <name type="scientific">Actinacidiphila glaucinigra</name>
    <dbReference type="NCBI Taxonomy" id="235986"/>
    <lineage>
        <taxon>Bacteria</taxon>
        <taxon>Bacillati</taxon>
        <taxon>Actinomycetota</taxon>
        <taxon>Actinomycetes</taxon>
        <taxon>Kitasatosporales</taxon>
        <taxon>Streptomycetaceae</taxon>
        <taxon>Actinacidiphila</taxon>
    </lineage>
</organism>
<sequence>MPRQSLRDGPSERSRAHPGDVSRRVAQRREQLGLSREEVAAKAGMTPSYVRYVEEQSHHTIGTNALLRLAGALRTTASHLLGGDAEHLPGETETVGPPVMEEMPSQECWTRLSSHDVGRIALTTGGGHPAVVPVNYAVVDGAIVYRTAADAPPSLAKGSEIAFEVDQLDASLSAGWSVLVLGVAEHVVDPEDAHALETHPGPWSGGEDDLWIRIVATHVTGSLIRVV</sequence>
<dbReference type="AlphaFoldDB" id="A0A239AVY6"/>
<accession>A0A239AVY6</accession>
<dbReference type="Gene3D" id="1.10.260.40">
    <property type="entry name" value="lambda repressor-like DNA-binding domains"/>
    <property type="match status" value="1"/>
</dbReference>
<dbReference type="Proteomes" id="UP000198280">
    <property type="component" value="Unassembled WGS sequence"/>
</dbReference>
<dbReference type="SUPFAM" id="SSF47413">
    <property type="entry name" value="lambda repressor-like DNA-binding domains"/>
    <property type="match status" value="1"/>
</dbReference>
<evidence type="ECO:0000313" key="4">
    <source>
        <dbReference type="Proteomes" id="UP000198280"/>
    </source>
</evidence>
<dbReference type="SMART" id="SM00530">
    <property type="entry name" value="HTH_XRE"/>
    <property type="match status" value="1"/>
</dbReference>
<evidence type="ECO:0000256" key="1">
    <source>
        <dbReference type="SAM" id="MobiDB-lite"/>
    </source>
</evidence>
<dbReference type="Pfam" id="PF01381">
    <property type="entry name" value="HTH_3"/>
    <property type="match status" value="1"/>
</dbReference>
<keyword evidence="4" id="KW-1185">Reference proteome</keyword>
<protein>
    <recommendedName>
        <fullName evidence="2">HTH cro/C1-type domain-containing protein</fullName>
    </recommendedName>
</protein>
<dbReference type="SUPFAM" id="SSF50475">
    <property type="entry name" value="FMN-binding split barrel"/>
    <property type="match status" value="1"/>
</dbReference>
<gene>
    <name evidence="3" type="ORF">SAMN05216252_102205</name>
</gene>
<feature type="domain" description="HTH cro/C1-type" evidence="2">
    <location>
        <begin position="25"/>
        <end position="80"/>
    </location>
</feature>
<dbReference type="InterPro" id="IPR024747">
    <property type="entry name" value="Pyridox_Oxase-rel"/>
</dbReference>